<dbReference type="AlphaFoldDB" id="A0A7J0A6C1"/>
<dbReference type="Proteomes" id="UP000491181">
    <property type="component" value="Unassembled WGS sequence"/>
</dbReference>
<evidence type="ECO:0000313" key="2">
    <source>
        <dbReference type="Proteomes" id="UP000491181"/>
    </source>
</evidence>
<sequence>MVEKMFAGMAAIKKGNFIYYEVPLFYFESKGPALSR</sequence>
<name>A0A7J0A6C1_9BACE</name>
<dbReference type="EMBL" id="BLLS01000138">
    <property type="protein sequence ID" value="GFH87943.1"/>
    <property type="molecule type" value="Genomic_DNA"/>
</dbReference>
<comment type="caution">
    <text evidence="1">The sequence shown here is derived from an EMBL/GenBank/DDBJ whole genome shotgun (WGS) entry which is preliminary data.</text>
</comment>
<organism evidence="1 2">
    <name type="scientific">Bacteroides acidifaciens</name>
    <dbReference type="NCBI Taxonomy" id="85831"/>
    <lineage>
        <taxon>Bacteria</taxon>
        <taxon>Pseudomonadati</taxon>
        <taxon>Bacteroidota</taxon>
        <taxon>Bacteroidia</taxon>
        <taxon>Bacteroidales</taxon>
        <taxon>Bacteroidaceae</taxon>
        <taxon>Bacteroides</taxon>
    </lineage>
</organism>
<gene>
    <name evidence="1" type="ORF">IMSAGC001_03378</name>
</gene>
<proteinExistence type="predicted"/>
<accession>A0A7J0A6C1</accession>
<reference evidence="1 2" key="1">
    <citation type="journal article" date="2020" name="Microbiome">
        <title>Single-cell genomics of uncultured bacteria reveals dietary fiber responders in the mouse gut microbiota.</title>
        <authorList>
            <person name="Chijiiwa R."/>
            <person name="Hosokawa M."/>
            <person name="Kogawa M."/>
            <person name="Nishikawa Y."/>
            <person name="Ide K."/>
            <person name="Sakanashi C."/>
            <person name="Takahashi K."/>
            <person name="Takeyama H."/>
        </authorList>
    </citation>
    <scope>NUCLEOTIDE SEQUENCE [LARGE SCALE GENOMIC DNA]</scope>
    <source>
        <strain evidence="1">IMSAGC_001</strain>
    </source>
</reference>
<evidence type="ECO:0000313" key="1">
    <source>
        <dbReference type="EMBL" id="GFH87943.1"/>
    </source>
</evidence>
<protein>
    <submittedName>
        <fullName evidence="1">Uncharacterized protein</fullName>
    </submittedName>
</protein>